<feature type="repeat" description="WD" evidence="3">
    <location>
        <begin position="1322"/>
        <end position="1363"/>
    </location>
</feature>
<proteinExistence type="predicted"/>
<dbReference type="PROSITE" id="PS50082">
    <property type="entry name" value="WD_REPEATS_2"/>
    <property type="match status" value="7"/>
</dbReference>
<reference evidence="7" key="1">
    <citation type="journal article" date="2020" name="Fungal Divers.">
        <title>Resolving the Mortierellaceae phylogeny through synthesis of multi-gene phylogenetics and phylogenomics.</title>
        <authorList>
            <person name="Vandepol N."/>
            <person name="Liber J."/>
            <person name="Desiro A."/>
            <person name="Na H."/>
            <person name="Kennedy M."/>
            <person name="Barry K."/>
            <person name="Grigoriev I.V."/>
            <person name="Miller A.N."/>
            <person name="O'Donnell K."/>
            <person name="Stajich J.E."/>
            <person name="Bonito G."/>
        </authorList>
    </citation>
    <scope>NUCLEOTIDE SEQUENCE</scope>
    <source>
        <strain evidence="7">NRRL 6426</strain>
    </source>
</reference>
<dbReference type="InterPro" id="IPR027417">
    <property type="entry name" value="P-loop_NTPase"/>
</dbReference>
<dbReference type="SUPFAM" id="SSF52540">
    <property type="entry name" value="P-loop containing nucleoside triphosphate hydrolases"/>
    <property type="match status" value="1"/>
</dbReference>
<feature type="domain" description="NACHT" evidence="5">
    <location>
        <begin position="706"/>
        <end position="866"/>
    </location>
</feature>
<dbReference type="Pfam" id="PF00400">
    <property type="entry name" value="WD40"/>
    <property type="match status" value="8"/>
</dbReference>
<evidence type="ECO:0000256" key="4">
    <source>
        <dbReference type="SAM" id="MobiDB-lite"/>
    </source>
</evidence>
<sequence length="1944" mass="217338">PIMTKDSQKTPPGTPPHLNQATATSHPTTTQSASNTPFSSIGRAAKAAVKPTRTLKSRSVGHGLAAIYIEQGNIASFAKQGESSIPEHDGEDKSVPSSRNRKRDLIPNLVRSLISEPKVKLQKGSPKADTRRFSTDSTSNSDSRLSSVDTEETVEIEHVASSTVIKSRESNVRPSALSTKPRMDVFLQNAKAPDIRISLPKLYARIDSTPQLALCIGLLHSESDTLNQQAAFFSYVTSTDAATQLDWINAMKQEPIEQNKIRSLGTRMAEEFSKDTLKDSVKIAELVLMGPVLDKETFRSLLESTITAFERCVLLDVDLLQGLVQLVQFSPADSLLPDDLVKILRVLRVRLQDTHQQSSEHSFHIMLAVARLFDVMAEHKVEDLDRIVEHEPLSGILSGLRGSSDPYLMYQACYAFQALQYVFADETPLQGLLRDSERVVNSLVKGSALLQLDLCAVLEGLGKFQETTISTIEPDVGAFEGMCSLMESGRGVFDSLRQGLDVGQRRSWYAAILAANALARAGQLKDLNQLICNAPCRRDPLFQWGICQLLGELASDAIWETTFRLQAVDLLEELYKNDSAWGQDKSVQTWMLNIIYQLGAVDDHAVSTSAHNLLKGMLQKQTTTSRSPYPLRSRLLLPSSSPILTRALAIPDVESDLNRLRQQRIDEYKRGVYIPPLAKPGLKAKDDDLFPLLEKVVEFLGSKRQVMLVLGDSGAGKSTFNRHLEHRLWTDYKLGKPIPLYINLPDIDRPDQDMISKQLKFHSFSDDQIQELKLYHQLIIICDGYDESQQLVNLHRKNSLNRPRQWNTKMIVSCRTQFLEPTYFDRFNPQPDDRYASGSQDLFQEAVIAPFSKDQIRDYLDQYVQDPESALLFQNKPVWSVEEYMDKLANIPNLMDLVKNPFLLTLALKALPDLAASHKDLASICITRVGLYDMFIDQWLEISKRRLETSPLTPEELEVFGVLIESGFTRCGIDYLRRLADAIFLEQDGNPMVQYVHLRDRYTWKADFFGTDPEIKLLREACPLTRTGNQYRFVHRSVLEYCFSCIIYTPAWIGASFDPQDDMESFAFRVLDADSPLFERCLLEEPSIIHFLCDRVKMHPDFEQQLRDVIEQSKTDSNATIAATNAITILVKAGVNFHGADLRGVKIHGADLSDGQFDSVQFQGADLSGVNFSRSWLRRADLSDAQLEGAQFGELPYLAERSCVEACAYSPNGKMFGAALWDGCFVIYDTSTWTRIHYIQWVGEVRDIQFSPDNKRWVSSKDGYTVRLWDCASGKEVLVMKGHTSKLNSMMFSPCGKRVVSASHDSTVRMWNARTGECLFVFEGHTSCVICVKFSPDGRELVSASLDGTIRFWDPKTGKAGAVLRPSFDEVHSVAYSPDGRWVVSGHRTGALQLWSTATKQPGPLLRGHTGTVTSIAFSPDGQWIASCSKDQTVRLWDASTGILISILTAHKKDVYDVVFSPDGLQLASGGVDRKVRLWDIKTCLSTVEAPGQINHVLKMGYSLDGQAILSHGGRIVRQWDPMSGTVGSVSFEFPDIFSIGTKEFPPDGNQIANGSRDKDARKYSRSIGGAIPERWSKRVDVMAYSPCCRWVAFSDWDNTVRLRDLQEPEQFHVLLDVKRAVNNTIGGVAFSRTGHLLAIGSWNGTVWLFDVQSKELLKFRRLIRERVLVATFSPNDQQLALGSDSSIYLWNFQSKTPRIKLKGHSAITISLAYSVCGQWLLSGSEDKTARLWHRVQPLGEKERWSCASVLGGFFGAVHNIVWNPVASMEFVTACKDGSVRAWKVLSNDGGDGGVVVKLLWGSNLRMLCASDMVFKDTVGLSLNHQRLLVQRGAIDSTLPLKDAEFAGALFFEEDGSDESLSSADDASVESLSERRIIQKRTPVVQRTRTPRIMITKYSGSESSSDSFSSSDEDDSSLSLSSSSLWSSSEEEKEKEENNRCRQM</sequence>
<dbReference type="InterPro" id="IPR015943">
    <property type="entry name" value="WD40/YVTN_repeat-like_dom_sf"/>
</dbReference>
<evidence type="ECO:0000256" key="2">
    <source>
        <dbReference type="ARBA" id="ARBA00022737"/>
    </source>
</evidence>
<feature type="compositionally biased region" description="Polar residues" evidence="4">
    <location>
        <begin position="17"/>
        <end position="39"/>
    </location>
</feature>
<dbReference type="PROSITE" id="PS50294">
    <property type="entry name" value="WD_REPEATS_REGION"/>
    <property type="match status" value="5"/>
</dbReference>
<feature type="repeat" description="WD" evidence="3">
    <location>
        <begin position="1702"/>
        <end position="1733"/>
    </location>
</feature>
<feature type="compositionally biased region" description="Low complexity" evidence="4">
    <location>
        <begin position="1917"/>
        <end position="1928"/>
    </location>
</feature>
<feature type="compositionally biased region" description="Low complexity" evidence="4">
    <location>
        <begin position="1883"/>
        <end position="1892"/>
    </location>
</feature>
<dbReference type="InterPro" id="IPR001646">
    <property type="entry name" value="5peptide_repeat"/>
</dbReference>
<evidence type="ECO:0008006" key="9">
    <source>
        <dbReference type="Google" id="ProtNLM"/>
    </source>
</evidence>
<dbReference type="Gene3D" id="2.160.20.80">
    <property type="entry name" value="E3 ubiquitin-protein ligase SopA"/>
    <property type="match status" value="1"/>
</dbReference>
<dbReference type="OrthoDB" id="2362889at2759"/>
<feature type="non-terminal residue" evidence="7">
    <location>
        <position position="1"/>
    </location>
</feature>
<keyword evidence="8" id="KW-1185">Reference proteome</keyword>
<organism evidence="7 8">
    <name type="scientific">Linnemannia schmuckeri</name>
    <dbReference type="NCBI Taxonomy" id="64567"/>
    <lineage>
        <taxon>Eukaryota</taxon>
        <taxon>Fungi</taxon>
        <taxon>Fungi incertae sedis</taxon>
        <taxon>Mucoromycota</taxon>
        <taxon>Mortierellomycotina</taxon>
        <taxon>Mortierellomycetes</taxon>
        <taxon>Mortierellales</taxon>
        <taxon>Mortierellaceae</taxon>
        <taxon>Linnemannia</taxon>
    </lineage>
</organism>
<dbReference type="Pfam" id="PF05729">
    <property type="entry name" value="NACHT"/>
    <property type="match status" value="1"/>
</dbReference>
<dbReference type="Proteomes" id="UP000748756">
    <property type="component" value="Unassembled WGS sequence"/>
</dbReference>
<dbReference type="InterPro" id="IPR007111">
    <property type="entry name" value="NACHT_NTPase"/>
</dbReference>
<dbReference type="PANTHER" id="PTHR44129">
    <property type="entry name" value="WD REPEAT-CONTAINING PROTEIN POP1"/>
    <property type="match status" value="1"/>
</dbReference>
<feature type="repeat" description="WD" evidence="3">
    <location>
        <begin position="1406"/>
        <end position="1447"/>
    </location>
</feature>
<dbReference type="SUPFAM" id="SSF141571">
    <property type="entry name" value="Pentapeptide repeat-like"/>
    <property type="match status" value="1"/>
</dbReference>
<dbReference type="Gene3D" id="3.40.50.300">
    <property type="entry name" value="P-loop containing nucleotide triphosphate hydrolases"/>
    <property type="match status" value="1"/>
</dbReference>
<dbReference type="PROSITE" id="PS00678">
    <property type="entry name" value="WD_REPEATS_1"/>
    <property type="match status" value="3"/>
</dbReference>
<feature type="region of interest" description="Disordered" evidence="4">
    <location>
        <begin position="81"/>
        <end position="151"/>
    </location>
</feature>
<evidence type="ECO:0000259" key="6">
    <source>
        <dbReference type="Pfam" id="PF23948"/>
    </source>
</evidence>
<evidence type="ECO:0000259" key="5">
    <source>
        <dbReference type="Pfam" id="PF05729"/>
    </source>
</evidence>
<gene>
    <name evidence="7" type="ORF">BG015_000131</name>
</gene>
<feature type="compositionally biased region" description="Basic and acidic residues" evidence="4">
    <location>
        <begin position="1930"/>
        <end position="1944"/>
    </location>
</feature>
<dbReference type="SUPFAM" id="SSF50978">
    <property type="entry name" value="WD40 repeat-like"/>
    <property type="match status" value="2"/>
</dbReference>
<dbReference type="InterPro" id="IPR019775">
    <property type="entry name" value="WD40_repeat_CS"/>
</dbReference>
<dbReference type="InterPro" id="IPR056251">
    <property type="entry name" value="Arm_rpt_dom"/>
</dbReference>
<dbReference type="InterPro" id="IPR050349">
    <property type="entry name" value="WD_LIS1/nudF_dynein_reg"/>
</dbReference>
<feature type="repeat" description="WD" evidence="3">
    <location>
        <begin position="1245"/>
        <end position="1279"/>
    </location>
</feature>
<dbReference type="Pfam" id="PF00805">
    <property type="entry name" value="Pentapeptide"/>
    <property type="match status" value="2"/>
</dbReference>
<name>A0A9P5RUY0_9FUNG</name>
<feature type="repeat" description="WD" evidence="3">
    <location>
        <begin position="1364"/>
        <end position="1396"/>
    </location>
</feature>
<keyword evidence="2" id="KW-0677">Repeat</keyword>
<dbReference type="InterPro" id="IPR036322">
    <property type="entry name" value="WD40_repeat_dom_sf"/>
</dbReference>
<protein>
    <recommendedName>
        <fullName evidence="9">WD40 repeat-like protein</fullName>
    </recommendedName>
</protein>
<dbReference type="Pfam" id="PF23948">
    <property type="entry name" value="ARM_5"/>
    <property type="match status" value="1"/>
</dbReference>
<dbReference type="SMART" id="SM00320">
    <property type="entry name" value="WD40"/>
    <property type="match status" value="12"/>
</dbReference>
<feature type="compositionally biased region" description="Low complexity" evidence="4">
    <location>
        <begin position="135"/>
        <end position="148"/>
    </location>
</feature>
<dbReference type="InterPro" id="IPR001680">
    <property type="entry name" value="WD40_rpt"/>
</dbReference>
<feature type="region of interest" description="Disordered" evidence="4">
    <location>
        <begin position="1883"/>
        <end position="1944"/>
    </location>
</feature>
<dbReference type="CDD" id="cd00200">
    <property type="entry name" value="WD40"/>
    <property type="match status" value="2"/>
</dbReference>
<feature type="compositionally biased region" description="Basic and acidic residues" evidence="4">
    <location>
        <begin position="85"/>
        <end position="94"/>
    </location>
</feature>
<dbReference type="InterPro" id="IPR020472">
    <property type="entry name" value="WD40_PAC1"/>
</dbReference>
<dbReference type="PRINTS" id="PR00320">
    <property type="entry name" value="GPROTEINBRPT"/>
</dbReference>
<feature type="compositionally biased region" description="Low complexity" evidence="4">
    <location>
        <begin position="1899"/>
        <end position="1910"/>
    </location>
</feature>
<feature type="repeat" description="WD" evidence="3">
    <location>
        <begin position="1280"/>
        <end position="1321"/>
    </location>
</feature>
<evidence type="ECO:0000256" key="1">
    <source>
        <dbReference type="ARBA" id="ARBA00022574"/>
    </source>
</evidence>
<keyword evidence="1 3" id="KW-0853">WD repeat</keyword>
<evidence type="ECO:0000313" key="8">
    <source>
        <dbReference type="Proteomes" id="UP000748756"/>
    </source>
</evidence>
<dbReference type="EMBL" id="JAAAUQ010001013">
    <property type="protein sequence ID" value="KAF9144377.1"/>
    <property type="molecule type" value="Genomic_DNA"/>
</dbReference>
<evidence type="ECO:0000313" key="7">
    <source>
        <dbReference type="EMBL" id="KAF9144377.1"/>
    </source>
</evidence>
<dbReference type="Gene3D" id="2.130.10.10">
    <property type="entry name" value="YVTN repeat-like/Quinoprotein amine dehydrogenase"/>
    <property type="match status" value="4"/>
</dbReference>
<feature type="region of interest" description="Disordered" evidence="4">
    <location>
        <begin position="1"/>
        <end position="57"/>
    </location>
</feature>
<feature type="repeat" description="WD" evidence="3">
    <location>
        <begin position="1448"/>
        <end position="1483"/>
    </location>
</feature>
<comment type="caution">
    <text evidence="7">The sequence shown here is derived from an EMBL/GenBank/DDBJ whole genome shotgun (WGS) entry which is preliminary data.</text>
</comment>
<feature type="domain" description="Arm-like repeat" evidence="6">
    <location>
        <begin position="252"/>
        <end position="626"/>
    </location>
</feature>
<accession>A0A9P5RUY0</accession>
<evidence type="ECO:0000256" key="3">
    <source>
        <dbReference type="PROSITE-ProRule" id="PRU00221"/>
    </source>
</evidence>